<gene>
    <name evidence="1" type="ORF">SAMN06273567_101393</name>
</gene>
<evidence type="ECO:0000313" key="2">
    <source>
        <dbReference type="Proteomes" id="UP000317484"/>
    </source>
</evidence>
<proteinExistence type="predicted"/>
<name>A0A521AW78_9ACTN</name>
<accession>A0A521AW78</accession>
<sequence length="212" mass="22766">MGPVALRSSSEIRVGNQARLGWWLVVDDGQGRDRLVDGPFPDRSEAAWAAVVHAEEVRPVYGVRRPDGGLHRRPSPQELAWLGHLGDQLDRLPADWDARLTEDDPLATLVVEVTAALTEAGLPLWDAAGEGAALGGACVTAEPGLDGVVVGWRQHDRMSVEQVHGLVADISVQAVMNRALADVLWLRGLDVTPLGEEAGGHVVRYAEKDSAE</sequence>
<dbReference type="EMBL" id="FXTJ01000001">
    <property type="protein sequence ID" value="SMO39067.1"/>
    <property type="molecule type" value="Genomic_DNA"/>
</dbReference>
<organism evidence="1 2">
    <name type="scientific">Geodermatophilus aquaeductus</name>
    <dbReference type="NCBI Taxonomy" id="1564161"/>
    <lineage>
        <taxon>Bacteria</taxon>
        <taxon>Bacillati</taxon>
        <taxon>Actinomycetota</taxon>
        <taxon>Actinomycetes</taxon>
        <taxon>Geodermatophilales</taxon>
        <taxon>Geodermatophilaceae</taxon>
        <taxon>Geodermatophilus</taxon>
    </lineage>
</organism>
<evidence type="ECO:0000313" key="1">
    <source>
        <dbReference type="EMBL" id="SMO39067.1"/>
    </source>
</evidence>
<keyword evidence="2" id="KW-1185">Reference proteome</keyword>
<protein>
    <submittedName>
        <fullName evidence="1">Uncharacterized protein</fullName>
    </submittedName>
</protein>
<reference evidence="1 2" key="1">
    <citation type="submission" date="2017-05" db="EMBL/GenBank/DDBJ databases">
        <authorList>
            <person name="Varghese N."/>
            <person name="Submissions S."/>
        </authorList>
    </citation>
    <scope>NUCLEOTIDE SEQUENCE [LARGE SCALE GENOMIC DNA]</scope>
    <source>
        <strain evidence="1 2">DSM 46834</strain>
    </source>
</reference>
<dbReference type="AlphaFoldDB" id="A0A521AW78"/>
<dbReference type="Proteomes" id="UP000317484">
    <property type="component" value="Unassembled WGS sequence"/>
</dbReference>